<comment type="caution">
    <text evidence="1">The sequence shown here is derived from an EMBL/GenBank/DDBJ whole genome shotgun (WGS) entry which is preliminary data.</text>
</comment>
<keyword evidence="2" id="KW-1185">Reference proteome</keyword>
<gene>
    <name evidence="1" type="ORF">WH298_20890</name>
</gene>
<dbReference type="EMBL" id="JBBGZW010000002">
    <property type="protein sequence ID" value="MEJ5047648.1"/>
    <property type="molecule type" value="Genomic_DNA"/>
</dbReference>
<sequence>MEITTSFVAFIDILGFKGIVEKEKESGYKGELLDSLFDCHVECQRIFGKKQIELTQFSDSIVISKLYHKEGFDDFVSAVSLYQKHLIKNGFLCRGGVVINKHYSSNSFIFSPALIDAYFVESEKAIYPRVVVSSDVVDLLFPNGQVPDLLVKEYDGLHFVNYLQGEHDDLFVNKISGIVKSCIASKSTSIIQKGIWLANYCDRAIGTSLSPERFS</sequence>
<organism evidence="1 2">
    <name type="scientific">Pantoea nemavictus</name>
    <dbReference type="NCBI Taxonomy" id="2726955"/>
    <lineage>
        <taxon>Bacteria</taxon>
        <taxon>Pseudomonadati</taxon>
        <taxon>Pseudomonadota</taxon>
        <taxon>Gammaproteobacteria</taxon>
        <taxon>Enterobacterales</taxon>
        <taxon>Erwiniaceae</taxon>
        <taxon>Pantoea</taxon>
    </lineage>
</organism>
<proteinExistence type="predicted"/>
<evidence type="ECO:0000313" key="2">
    <source>
        <dbReference type="Proteomes" id="UP001362100"/>
    </source>
</evidence>
<reference evidence="1 2" key="1">
    <citation type="submission" date="2023-12" db="EMBL/GenBank/DDBJ databases">
        <title>Gut-associated functions are favored during microbiome assembly across C. elegans life.</title>
        <authorList>
            <person name="Zimmermann J."/>
        </authorList>
    </citation>
    <scope>NUCLEOTIDE SEQUENCE [LARGE SCALE GENOMIC DNA]</scope>
    <source>
        <strain evidence="1 2">BIGb0393</strain>
    </source>
</reference>
<evidence type="ECO:0000313" key="1">
    <source>
        <dbReference type="EMBL" id="MEJ5047648.1"/>
    </source>
</evidence>
<protein>
    <recommendedName>
        <fullName evidence="3">Guanylate cyclase domain-containing protein</fullName>
    </recommendedName>
</protein>
<accession>A0ABU8PYH3</accession>
<dbReference type="Proteomes" id="UP001362100">
    <property type="component" value="Unassembled WGS sequence"/>
</dbReference>
<name>A0ABU8PYH3_9GAMM</name>
<dbReference type="RefSeq" id="WP_180823899.1">
    <property type="nucleotide sequence ID" value="NZ_JACAWY010000002.1"/>
</dbReference>
<evidence type="ECO:0008006" key="3">
    <source>
        <dbReference type="Google" id="ProtNLM"/>
    </source>
</evidence>